<evidence type="ECO:0000256" key="1">
    <source>
        <dbReference type="ARBA" id="ARBA00006484"/>
    </source>
</evidence>
<comment type="caution">
    <text evidence="3">The sequence shown here is derived from an EMBL/GenBank/DDBJ whole genome shotgun (WGS) entry which is preliminary data.</text>
</comment>
<dbReference type="Gene3D" id="3.40.50.720">
    <property type="entry name" value="NAD(P)-binding Rossmann-like Domain"/>
    <property type="match status" value="1"/>
</dbReference>
<dbReference type="PANTHER" id="PTHR24320">
    <property type="entry name" value="RETINOL DEHYDROGENASE"/>
    <property type="match status" value="1"/>
</dbReference>
<keyword evidence="2" id="KW-0560">Oxidoreductase</keyword>
<dbReference type="PANTHER" id="PTHR24320:SF152">
    <property type="entry name" value="SHORT-CHAIN DEHYDROGENASE_REDUCTASE FAMILY PROTEIN"/>
    <property type="match status" value="1"/>
</dbReference>
<proteinExistence type="inferred from homology"/>
<dbReference type="EMBL" id="AWSO01000016">
    <property type="protein sequence ID" value="ESK97851.1"/>
    <property type="molecule type" value="Genomic_DNA"/>
</dbReference>
<protein>
    <submittedName>
        <fullName evidence="3">Retinol dehydrogenase</fullName>
    </submittedName>
</protein>
<keyword evidence="4" id="KW-1185">Reference proteome</keyword>
<dbReference type="Proteomes" id="UP000017559">
    <property type="component" value="Unassembled WGS sequence"/>
</dbReference>
<dbReference type="InterPro" id="IPR002347">
    <property type="entry name" value="SDR_fam"/>
</dbReference>
<comment type="similarity">
    <text evidence="1">Belongs to the short-chain dehydrogenases/reductases (SDR) family.</text>
</comment>
<name>V2XYC1_MONRO</name>
<accession>V2XYC1</accession>
<dbReference type="HOGENOM" id="CLU_1816284_0_0_1"/>
<dbReference type="SUPFAM" id="SSF51735">
    <property type="entry name" value="NAD(P)-binding Rossmann-fold domains"/>
    <property type="match status" value="1"/>
</dbReference>
<dbReference type="Pfam" id="PF00106">
    <property type="entry name" value="adh_short"/>
    <property type="match status" value="1"/>
</dbReference>
<evidence type="ECO:0000256" key="2">
    <source>
        <dbReference type="ARBA" id="ARBA00023002"/>
    </source>
</evidence>
<gene>
    <name evidence="3" type="ORF">Moror_17280</name>
</gene>
<dbReference type="OrthoDB" id="542013at2759"/>
<evidence type="ECO:0000313" key="4">
    <source>
        <dbReference type="Proteomes" id="UP000017559"/>
    </source>
</evidence>
<evidence type="ECO:0000313" key="3">
    <source>
        <dbReference type="EMBL" id="ESK97851.1"/>
    </source>
</evidence>
<dbReference type="InterPro" id="IPR036291">
    <property type="entry name" value="NAD(P)-bd_dom_sf"/>
</dbReference>
<dbReference type="AlphaFoldDB" id="V2XYC1"/>
<dbReference type="GO" id="GO:0016491">
    <property type="term" value="F:oxidoreductase activity"/>
    <property type="evidence" value="ECO:0007669"/>
    <property type="project" value="UniProtKB-KW"/>
</dbReference>
<organism evidence="3 4">
    <name type="scientific">Moniliophthora roreri (strain MCA 2997)</name>
    <name type="common">Cocoa frosty pod rot fungus</name>
    <name type="synonym">Crinipellis roreri</name>
    <dbReference type="NCBI Taxonomy" id="1381753"/>
    <lineage>
        <taxon>Eukaryota</taxon>
        <taxon>Fungi</taxon>
        <taxon>Dikarya</taxon>
        <taxon>Basidiomycota</taxon>
        <taxon>Agaricomycotina</taxon>
        <taxon>Agaricomycetes</taxon>
        <taxon>Agaricomycetidae</taxon>
        <taxon>Agaricales</taxon>
        <taxon>Marasmiineae</taxon>
        <taxon>Marasmiaceae</taxon>
        <taxon>Moniliophthora</taxon>
    </lineage>
</organism>
<sequence length="142" mass="15619">MTLFVTHGSVVSSWFLSRAIFNAKTRRKANPTGKVVVVVSEADNGVPGTNKKEKQQSQVSYLASFNSVKCFVDKFERECDRLEILVENAGILAPQKYQAIEDGWSSILQVNVIAPAIHALLLLSTMLRTTKAFGDNPSCQCV</sequence>
<reference evidence="3 4" key="1">
    <citation type="journal article" date="2014" name="BMC Genomics">
        <title>Genome and secretome analysis of the hemibiotrophic fungal pathogen, Moniliophthora roreri, which causes frosty pod rot disease of cacao: mechanisms of the biotrophic and necrotrophic phases.</title>
        <authorList>
            <person name="Meinhardt L.W."/>
            <person name="Costa G.G.L."/>
            <person name="Thomazella D.P.T."/>
            <person name="Teixeira P.J.P.L."/>
            <person name="Carazzolle M.F."/>
            <person name="Schuster S.C."/>
            <person name="Carlson J.E."/>
            <person name="Guiltinan M.J."/>
            <person name="Mieczkowski P."/>
            <person name="Farmer A."/>
            <person name="Ramaraj T."/>
            <person name="Crozier J."/>
            <person name="Davis R.E."/>
            <person name="Shao J."/>
            <person name="Melnick R.L."/>
            <person name="Pereira G.A.G."/>
            <person name="Bailey B.A."/>
        </authorList>
    </citation>
    <scope>NUCLEOTIDE SEQUENCE [LARGE SCALE GENOMIC DNA]</scope>
    <source>
        <strain evidence="3 4">MCA 2997</strain>
    </source>
</reference>
<dbReference type="KEGG" id="mrr:Moror_17280"/>